<evidence type="ECO:0000313" key="7">
    <source>
        <dbReference type="Proteomes" id="UP001251528"/>
    </source>
</evidence>
<name>A0AAJ0CXB4_9HYPO</name>
<dbReference type="PANTHER" id="PTHR10272:SF14">
    <property type="entry name" value="PAF ACETYLHYDROLASE FAMILY PROTEIN"/>
    <property type="match status" value="1"/>
</dbReference>
<keyword evidence="4" id="KW-0443">Lipid metabolism</keyword>
<evidence type="ECO:0000313" key="6">
    <source>
        <dbReference type="EMBL" id="KAK2608548.1"/>
    </source>
</evidence>
<organism evidence="6 7">
    <name type="scientific">Conoideocrella luteorostrata</name>
    <dbReference type="NCBI Taxonomy" id="1105319"/>
    <lineage>
        <taxon>Eukaryota</taxon>
        <taxon>Fungi</taxon>
        <taxon>Dikarya</taxon>
        <taxon>Ascomycota</taxon>
        <taxon>Pezizomycotina</taxon>
        <taxon>Sordariomycetes</taxon>
        <taxon>Hypocreomycetidae</taxon>
        <taxon>Hypocreales</taxon>
        <taxon>Clavicipitaceae</taxon>
        <taxon>Conoideocrella</taxon>
    </lineage>
</organism>
<dbReference type="EMBL" id="JASWJB010000036">
    <property type="protein sequence ID" value="KAK2608548.1"/>
    <property type="molecule type" value="Genomic_DNA"/>
</dbReference>
<accession>A0AAJ0CXB4</accession>
<keyword evidence="3" id="KW-0442">Lipid degradation</keyword>
<evidence type="ECO:0000256" key="3">
    <source>
        <dbReference type="ARBA" id="ARBA00022963"/>
    </source>
</evidence>
<protein>
    <recommendedName>
        <fullName evidence="1">1-alkyl-2-acetylglycerophosphocholine esterase</fullName>
        <ecNumber evidence="1">3.1.1.47</ecNumber>
    </recommendedName>
</protein>
<dbReference type="Proteomes" id="UP001251528">
    <property type="component" value="Unassembled WGS sequence"/>
</dbReference>
<dbReference type="Pfam" id="PF03403">
    <property type="entry name" value="PAF-AH_p_II"/>
    <property type="match status" value="1"/>
</dbReference>
<keyword evidence="2" id="KW-0378">Hydrolase</keyword>
<reference evidence="6" key="1">
    <citation type="submission" date="2023-06" db="EMBL/GenBank/DDBJ databases">
        <title>Conoideocrella luteorostrata (Hypocreales: Clavicipitaceae), a potential biocontrol fungus for elongate hemlock scale in United States Christmas tree production areas.</title>
        <authorList>
            <person name="Barrett H."/>
            <person name="Lovett B."/>
            <person name="Macias A.M."/>
            <person name="Stajich J.E."/>
            <person name="Kasson M.T."/>
        </authorList>
    </citation>
    <scope>NUCLEOTIDE SEQUENCE</scope>
    <source>
        <strain evidence="6">ARSEF 14590</strain>
    </source>
</reference>
<evidence type="ECO:0000256" key="2">
    <source>
        <dbReference type="ARBA" id="ARBA00022801"/>
    </source>
</evidence>
<evidence type="ECO:0000256" key="5">
    <source>
        <dbReference type="SAM" id="SignalP"/>
    </source>
</evidence>
<dbReference type="EC" id="3.1.1.47" evidence="1"/>
<comment type="caution">
    <text evidence="6">The sequence shown here is derived from an EMBL/GenBank/DDBJ whole genome shotgun (WGS) entry which is preliminary data.</text>
</comment>
<evidence type="ECO:0000256" key="4">
    <source>
        <dbReference type="ARBA" id="ARBA00023098"/>
    </source>
</evidence>
<keyword evidence="7" id="KW-1185">Reference proteome</keyword>
<feature type="signal peptide" evidence="5">
    <location>
        <begin position="1"/>
        <end position="15"/>
    </location>
</feature>
<dbReference type="AlphaFoldDB" id="A0AAJ0CXB4"/>
<evidence type="ECO:0000256" key="1">
    <source>
        <dbReference type="ARBA" id="ARBA00013201"/>
    </source>
</evidence>
<gene>
    <name evidence="6" type="ORF">QQS21_002894</name>
</gene>
<dbReference type="PANTHER" id="PTHR10272">
    <property type="entry name" value="PLATELET-ACTIVATING FACTOR ACETYLHYDROLASE"/>
    <property type="match status" value="1"/>
</dbReference>
<dbReference type="GO" id="GO:0016042">
    <property type="term" value="P:lipid catabolic process"/>
    <property type="evidence" value="ECO:0007669"/>
    <property type="project" value="UniProtKB-KW"/>
</dbReference>
<dbReference type="SUPFAM" id="SSF53474">
    <property type="entry name" value="alpha/beta-Hydrolases"/>
    <property type="match status" value="1"/>
</dbReference>
<feature type="chain" id="PRO_5042465582" description="1-alkyl-2-acetylglycerophosphocholine esterase" evidence="5">
    <location>
        <begin position="16"/>
        <end position="387"/>
    </location>
</feature>
<dbReference type="GO" id="GO:0003847">
    <property type="term" value="F:1-alkyl-2-acetylglycerophosphocholine esterase activity"/>
    <property type="evidence" value="ECO:0007669"/>
    <property type="project" value="UniProtKB-EC"/>
</dbReference>
<dbReference type="Gene3D" id="3.40.50.1820">
    <property type="entry name" value="alpha/beta hydrolase"/>
    <property type="match status" value="1"/>
</dbReference>
<dbReference type="InterPro" id="IPR029058">
    <property type="entry name" value="AB_hydrolase_fold"/>
</dbReference>
<keyword evidence="5" id="KW-0732">Signal</keyword>
<sequence>MKLLLPLTLLSPISAGILVPPPTGPYAVASKVQEIIDPNRTEDPILPDSRSKGRRLLFSVFMPVKKPEKQYCRVDIVPYMTPKVATDYGKQAAAAGLSSDLYSVFSMEFCNLNHISPCGGAGRSTPKYPVVLFTPGLGESRMLYGAGARSLASHGYVVVTVDHPYETNFVEFPDGTSIQGHNIAGNDTAAIERLVEVRTADLSFLIDQLHNRTLVKPLLGSFSGSLDLSRLVVYSHSLGGAAAATLTRTNKRVLGGIDIDGQLVNPIKSLRLNKPFLLAGRYNHSSTDPTWNQFWPHLTGPRMELAINGTAHGSFTDRPLLVSALSLPESAMKSVEGLIGSIDGRRLDEIVNGVLISFFDYVFCKRDQELKRLPKRYAEVSVPRYNL</sequence>
<proteinExistence type="predicted"/>